<dbReference type="Pfam" id="PF09135">
    <property type="entry name" value="Alb1"/>
    <property type="match status" value="1"/>
</dbReference>
<dbReference type="OrthoDB" id="5304887at2759"/>
<sequence length="189" mass="19917">MAKTKAPSKHSRAARRATSPGINTDKSLKDVALPSAAPGAAAAADRPSVLAVHRSAGVQKKAKPARRSRLSARARRRHERGLEMAEAVTERTGKKIERSIGRARTVQARSKTWDEVNKVAEAAAQARIGFAALGGDDGGDDDHGEEDESKAWETDEEMAPEAGAAAPVQQKQQTSVPLPVAGDGGDEIL</sequence>
<evidence type="ECO:0000256" key="4">
    <source>
        <dbReference type="ARBA" id="ARBA00022490"/>
    </source>
</evidence>
<dbReference type="Proteomes" id="UP000036947">
    <property type="component" value="Unassembled WGS sequence"/>
</dbReference>
<reference evidence="8 9" key="1">
    <citation type="journal article" date="2015" name="BMC Genomics">
        <title>The genome of the truffle-parasite Tolypocladium ophioglossoides and the evolution of antifungal peptaibiotics.</title>
        <authorList>
            <person name="Quandt C.A."/>
            <person name="Bushley K.E."/>
            <person name="Spatafora J.W."/>
        </authorList>
    </citation>
    <scope>NUCLEOTIDE SEQUENCE [LARGE SCALE GENOMIC DNA]</scope>
    <source>
        <strain evidence="8 9">CBS 100239</strain>
    </source>
</reference>
<evidence type="ECO:0000256" key="1">
    <source>
        <dbReference type="ARBA" id="ARBA00004123"/>
    </source>
</evidence>
<feature type="region of interest" description="Disordered" evidence="7">
    <location>
        <begin position="131"/>
        <end position="189"/>
    </location>
</feature>
<evidence type="ECO:0000256" key="3">
    <source>
        <dbReference type="ARBA" id="ARBA00022448"/>
    </source>
</evidence>
<name>A0A0L0MY23_TOLOC</name>
<evidence type="ECO:0000256" key="2">
    <source>
        <dbReference type="ARBA" id="ARBA00004496"/>
    </source>
</evidence>
<comment type="subcellular location">
    <subcellularLocation>
        <location evidence="2">Cytoplasm</location>
    </subcellularLocation>
    <subcellularLocation>
        <location evidence="1">Nucleus</location>
    </subcellularLocation>
</comment>
<keyword evidence="6" id="KW-0539">Nucleus</keyword>
<dbReference type="GO" id="GO:0000055">
    <property type="term" value="P:ribosomal large subunit export from nucleus"/>
    <property type="evidence" value="ECO:0007669"/>
    <property type="project" value="TreeGrafter"/>
</dbReference>
<feature type="compositionally biased region" description="Basic residues" evidence="7">
    <location>
        <begin position="1"/>
        <end position="15"/>
    </location>
</feature>
<dbReference type="PANTHER" id="PTHR28280">
    <property type="entry name" value="SHUTTLING PRE-60S FACTOR ECM1"/>
    <property type="match status" value="1"/>
</dbReference>
<feature type="compositionally biased region" description="Basic residues" evidence="7">
    <location>
        <begin position="60"/>
        <end position="79"/>
    </location>
</feature>
<proteinExistence type="predicted"/>
<feature type="compositionally biased region" description="Basic and acidic residues" evidence="7">
    <location>
        <begin position="80"/>
        <end position="93"/>
    </location>
</feature>
<keyword evidence="3" id="KW-0813">Transport</keyword>
<evidence type="ECO:0008006" key="10">
    <source>
        <dbReference type="Google" id="ProtNLM"/>
    </source>
</evidence>
<evidence type="ECO:0000313" key="9">
    <source>
        <dbReference type="Proteomes" id="UP000036947"/>
    </source>
</evidence>
<protein>
    <recommendedName>
        <fullName evidence="10">Ribosome biogenesis protein Alb1</fullName>
    </recommendedName>
</protein>
<dbReference type="AlphaFoldDB" id="A0A0L0MY23"/>
<feature type="region of interest" description="Disordered" evidence="7">
    <location>
        <begin position="1"/>
        <end position="93"/>
    </location>
</feature>
<evidence type="ECO:0000256" key="6">
    <source>
        <dbReference type="ARBA" id="ARBA00023242"/>
    </source>
</evidence>
<dbReference type="InterPro" id="IPR022784">
    <property type="entry name" value="Ribosome_bgen_Alb1"/>
</dbReference>
<dbReference type="GO" id="GO:0030687">
    <property type="term" value="C:preribosome, large subunit precursor"/>
    <property type="evidence" value="ECO:0007669"/>
    <property type="project" value="TreeGrafter"/>
</dbReference>
<keyword evidence="4" id="KW-0963">Cytoplasm</keyword>
<dbReference type="GO" id="GO:0005730">
    <property type="term" value="C:nucleolus"/>
    <property type="evidence" value="ECO:0007669"/>
    <property type="project" value="TreeGrafter"/>
</dbReference>
<keyword evidence="9" id="KW-1185">Reference proteome</keyword>
<feature type="compositionally biased region" description="Acidic residues" evidence="7">
    <location>
        <begin position="137"/>
        <end position="159"/>
    </location>
</feature>
<dbReference type="PANTHER" id="PTHR28280:SF1">
    <property type="entry name" value="SHUTTLING PRE-60S FACTOR ECM1"/>
    <property type="match status" value="1"/>
</dbReference>
<feature type="compositionally biased region" description="Low complexity" evidence="7">
    <location>
        <begin position="32"/>
        <end position="44"/>
    </location>
</feature>
<evidence type="ECO:0000256" key="7">
    <source>
        <dbReference type="SAM" id="MobiDB-lite"/>
    </source>
</evidence>
<comment type="caution">
    <text evidence="8">The sequence shown here is derived from an EMBL/GenBank/DDBJ whole genome shotgun (WGS) entry which is preliminary data.</text>
</comment>
<gene>
    <name evidence="8" type="ORF">TOPH_08660</name>
</gene>
<evidence type="ECO:0000256" key="5">
    <source>
        <dbReference type="ARBA" id="ARBA00022517"/>
    </source>
</evidence>
<dbReference type="GO" id="GO:0005737">
    <property type="term" value="C:cytoplasm"/>
    <property type="evidence" value="ECO:0007669"/>
    <property type="project" value="UniProtKB-SubCell"/>
</dbReference>
<accession>A0A0L0MY23</accession>
<keyword evidence="5" id="KW-0690">Ribosome biogenesis</keyword>
<dbReference type="InterPro" id="IPR053278">
    <property type="entry name" value="Pre-60S_factor_ECM1"/>
</dbReference>
<dbReference type="EMBL" id="LFRF01000050">
    <property type="protein sequence ID" value="KND86694.1"/>
    <property type="molecule type" value="Genomic_DNA"/>
</dbReference>
<evidence type="ECO:0000313" key="8">
    <source>
        <dbReference type="EMBL" id="KND86694.1"/>
    </source>
</evidence>
<organism evidence="8 9">
    <name type="scientific">Tolypocladium ophioglossoides (strain CBS 100239)</name>
    <name type="common">Snaketongue truffleclub</name>
    <name type="synonym">Elaphocordyceps ophioglossoides</name>
    <dbReference type="NCBI Taxonomy" id="1163406"/>
    <lineage>
        <taxon>Eukaryota</taxon>
        <taxon>Fungi</taxon>
        <taxon>Dikarya</taxon>
        <taxon>Ascomycota</taxon>
        <taxon>Pezizomycotina</taxon>
        <taxon>Sordariomycetes</taxon>
        <taxon>Hypocreomycetidae</taxon>
        <taxon>Hypocreales</taxon>
        <taxon>Ophiocordycipitaceae</taxon>
        <taxon>Tolypocladium</taxon>
    </lineage>
</organism>